<dbReference type="Proteomes" id="UP000035680">
    <property type="component" value="Unassembled WGS sequence"/>
</dbReference>
<keyword evidence="5 8" id="KW-1133">Transmembrane helix</keyword>
<evidence type="ECO:0000256" key="5">
    <source>
        <dbReference type="ARBA" id="ARBA00022989"/>
    </source>
</evidence>
<keyword evidence="7 8" id="KW-0472">Membrane</keyword>
<dbReference type="Pfam" id="PF06775">
    <property type="entry name" value="Seipin"/>
    <property type="match status" value="1"/>
</dbReference>
<protein>
    <recommendedName>
        <fullName evidence="2">Seipin</fullName>
    </recommendedName>
</protein>
<keyword evidence="9" id="KW-1185">Reference proteome</keyword>
<dbReference type="STRING" id="75913.A0A0K0FKD6"/>
<accession>A0A0K0FKD6</accession>
<dbReference type="InterPro" id="IPR009617">
    <property type="entry name" value="Seipin"/>
</dbReference>
<dbReference type="GO" id="GO:0006629">
    <property type="term" value="P:lipid metabolic process"/>
    <property type="evidence" value="ECO:0007669"/>
    <property type="project" value="UniProtKB-KW"/>
</dbReference>
<dbReference type="GO" id="GO:0005789">
    <property type="term" value="C:endoplasmic reticulum membrane"/>
    <property type="evidence" value="ECO:0007669"/>
    <property type="project" value="UniProtKB-SubCell"/>
</dbReference>
<evidence type="ECO:0000313" key="9">
    <source>
        <dbReference type="Proteomes" id="UP000035680"/>
    </source>
</evidence>
<organism evidence="9 10">
    <name type="scientific">Strongyloides venezuelensis</name>
    <name type="common">Threadworm</name>
    <dbReference type="NCBI Taxonomy" id="75913"/>
    <lineage>
        <taxon>Eukaryota</taxon>
        <taxon>Metazoa</taxon>
        <taxon>Ecdysozoa</taxon>
        <taxon>Nematoda</taxon>
        <taxon>Chromadorea</taxon>
        <taxon>Rhabditida</taxon>
        <taxon>Tylenchina</taxon>
        <taxon>Panagrolaimomorpha</taxon>
        <taxon>Strongyloidoidea</taxon>
        <taxon>Strongyloididae</taxon>
        <taxon>Strongyloides</taxon>
    </lineage>
</organism>
<keyword evidence="4" id="KW-0256">Endoplasmic reticulum</keyword>
<dbReference type="WBParaSite" id="SVE_0950000.1">
    <property type="protein sequence ID" value="SVE_0950000.1"/>
    <property type="gene ID" value="SVE_0950000"/>
</dbReference>
<evidence type="ECO:0000256" key="3">
    <source>
        <dbReference type="ARBA" id="ARBA00022692"/>
    </source>
</evidence>
<evidence type="ECO:0000256" key="4">
    <source>
        <dbReference type="ARBA" id="ARBA00022824"/>
    </source>
</evidence>
<proteinExistence type="predicted"/>
<feature type="transmembrane region" description="Helical" evidence="8">
    <location>
        <begin position="28"/>
        <end position="55"/>
    </location>
</feature>
<sequence>MMKSHFKIPEERKDFFSRLPLFLQPPEWVSMSLIVVFIVQLFFLLIISLILPLFFRHIFLNSENNYERSVEFTYDSCNTDDDYYGTVCSFLSSNINLREDGFYFKKNVAYSISLNLVLRDSTKNKKISSFITSMSLIKSTKEDNVVRFKRLVNLKWSWIQSTLIWWRNFFFYPLYLIGVLQDNIISVSMVFTNKFIINDSKFTINNIVVQVESRQVEIENANVFIIPYRTLLQSLLFEFPVISYFVLLFIFFTLLSIIFSLVWIKKINNTRNNFYELKLDLKNSKEPTCDEEDNWKMFKLKLRNETNKLTSIIKDFKTPSPPNCEMHKYFNLDSIPGWNSENNFQSKNIDENVLRKRKT</sequence>
<dbReference type="CDD" id="cd23995">
    <property type="entry name" value="Seipin_BSCL2_like"/>
    <property type="match status" value="1"/>
</dbReference>
<dbReference type="PANTHER" id="PTHR21212">
    <property type="entry name" value="BERNARDINELLI-SEIP CONGENITAL LIPODYSTROPHY 2 HOMOLOG BSCL2 PROTEIN"/>
    <property type="match status" value="1"/>
</dbReference>
<feature type="transmembrane region" description="Helical" evidence="8">
    <location>
        <begin position="241"/>
        <end position="264"/>
    </location>
</feature>
<evidence type="ECO:0000256" key="2">
    <source>
        <dbReference type="ARBA" id="ARBA00022064"/>
    </source>
</evidence>
<reference evidence="9" key="1">
    <citation type="submission" date="2014-07" db="EMBL/GenBank/DDBJ databases">
        <authorList>
            <person name="Martin A.A"/>
            <person name="De Silva N."/>
        </authorList>
    </citation>
    <scope>NUCLEOTIDE SEQUENCE</scope>
</reference>
<evidence type="ECO:0000313" key="10">
    <source>
        <dbReference type="WBParaSite" id="SVE_0950000.1"/>
    </source>
</evidence>
<dbReference type="PANTHER" id="PTHR21212:SF0">
    <property type="entry name" value="SEIPIN"/>
    <property type="match status" value="1"/>
</dbReference>
<evidence type="ECO:0000256" key="6">
    <source>
        <dbReference type="ARBA" id="ARBA00023098"/>
    </source>
</evidence>
<evidence type="ECO:0000256" key="7">
    <source>
        <dbReference type="ARBA" id="ARBA00023136"/>
    </source>
</evidence>
<keyword evidence="3 8" id="KW-0812">Transmembrane</keyword>
<dbReference type="AlphaFoldDB" id="A0A0K0FKD6"/>
<evidence type="ECO:0000256" key="1">
    <source>
        <dbReference type="ARBA" id="ARBA00004477"/>
    </source>
</evidence>
<dbReference type="GO" id="GO:0140042">
    <property type="term" value="P:lipid droplet formation"/>
    <property type="evidence" value="ECO:0007669"/>
    <property type="project" value="UniProtKB-ARBA"/>
</dbReference>
<name>A0A0K0FKD6_STRVS</name>
<comment type="subcellular location">
    <subcellularLocation>
        <location evidence="1">Endoplasmic reticulum membrane</location>
        <topology evidence="1">Multi-pass membrane protein</topology>
    </subcellularLocation>
</comment>
<evidence type="ECO:0000256" key="8">
    <source>
        <dbReference type="SAM" id="Phobius"/>
    </source>
</evidence>
<feature type="transmembrane region" description="Helical" evidence="8">
    <location>
        <begin position="169"/>
        <end position="191"/>
    </location>
</feature>
<keyword evidence="6" id="KW-0443">Lipid metabolism</keyword>
<reference evidence="10" key="2">
    <citation type="submission" date="2015-08" db="UniProtKB">
        <authorList>
            <consortium name="WormBaseParasite"/>
        </authorList>
    </citation>
    <scope>IDENTIFICATION</scope>
</reference>